<dbReference type="InterPro" id="IPR006311">
    <property type="entry name" value="TAT_signal"/>
</dbReference>
<proteinExistence type="predicted"/>
<feature type="chain" id="PRO_5012206637" evidence="1">
    <location>
        <begin position="27"/>
        <end position="217"/>
    </location>
</feature>
<keyword evidence="1" id="KW-0732">Signal</keyword>
<protein>
    <submittedName>
        <fullName evidence="2">Uncharacterized protein</fullName>
    </submittedName>
</protein>
<reference evidence="2 3" key="1">
    <citation type="submission" date="2016-11" db="EMBL/GenBank/DDBJ databases">
        <authorList>
            <person name="Jaros S."/>
            <person name="Januszkiewicz K."/>
            <person name="Wedrychowicz H."/>
        </authorList>
    </citation>
    <scope>NUCLEOTIDE SEQUENCE [LARGE SCALE GENOMIC DNA]</scope>
    <source>
        <strain evidence="2 3">DSM 14916</strain>
    </source>
</reference>
<keyword evidence="3" id="KW-1185">Reference proteome</keyword>
<organism evidence="2 3">
    <name type="scientific">Muricoccus roseus</name>
    <dbReference type="NCBI Taxonomy" id="198092"/>
    <lineage>
        <taxon>Bacteria</taxon>
        <taxon>Pseudomonadati</taxon>
        <taxon>Pseudomonadota</taxon>
        <taxon>Alphaproteobacteria</taxon>
        <taxon>Acetobacterales</taxon>
        <taxon>Roseomonadaceae</taxon>
        <taxon>Muricoccus</taxon>
    </lineage>
</organism>
<gene>
    <name evidence="2" type="ORF">SAMN02745194_03092</name>
</gene>
<accession>A0A1M6L9F6</accession>
<dbReference type="PROSITE" id="PS51318">
    <property type="entry name" value="TAT"/>
    <property type="match status" value="1"/>
</dbReference>
<evidence type="ECO:0000313" key="2">
    <source>
        <dbReference type="EMBL" id="SHJ67822.1"/>
    </source>
</evidence>
<evidence type="ECO:0000313" key="3">
    <source>
        <dbReference type="Proteomes" id="UP000184387"/>
    </source>
</evidence>
<feature type="signal peptide" evidence="1">
    <location>
        <begin position="1"/>
        <end position="26"/>
    </location>
</feature>
<sequence length="217" mass="22233">MAPIPPMTRRRALASLLALAPLAACAELSRPNLSWAPPPGLMPPGTDPGRTAIALLVQDLQGANTGLSGQPARVARAAALLEWLAVDLMANPRWAPVPRDARVGIGLARDEMRGALGADPLAASPRLAAALASAHRALLAGNRAAAASALLEALFPRGGEATLGRLSDPGPLPQGEIASAALAERVRLLDETNGWAADFDTPIPAERGGRGSLPFGI</sequence>
<dbReference type="Proteomes" id="UP000184387">
    <property type="component" value="Unassembled WGS sequence"/>
</dbReference>
<dbReference type="AlphaFoldDB" id="A0A1M6L9F6"/>
<dbReference type="EMBL" id="FQZF01000018">
    <property type="protein sequence ID" value="SHJ67822.1"/>
    <property type="molecule type" value="Genomic_DNA"/>
</dbReference>
<evidence type="ECO:0000256" key="1">
    <source>
        <dbReference type="SAM" id="SignalP"/>
    </source>
</evidence>
<name>A0A1M6L9F6_9PROT</name>